<dbReference type="Proteomes" id="UP000036923">
    <property type="component" value="Unassembled WGS sequence"/>
</dbReference>
<dbReference type="PATRIC" id="fig|398512.5.peg.4938"/>
<protein>
    <submittedName>
        <fullName evidence="1">Phosphoglycerate mutase</fullName>
    </submittedName>
</protein>
<dbReference type="Gene3D" id="3.40.50.1240">
    <property type="entry name" value="Phosphoglycerate mutase-like"/>
    <property type="match status" value="1"/>
</dbReference>
<dbReference type="eggNOG" id="COG0406">
    <property type="taxonomic scope" value="Bacteria"/>
</dbReference>
<evidence type="ECO:0000313" key="2">
    <source>
        <dbReference type="Proteomes" id="UP000036923"/>
    </source>
</evidence>
<gene>
    <name evidence="1" type="ORF">Bccel_4711</name>
</gene>
<dbReference type="AlphaFoldDB" id="A0A0L6JVH4"/>
<dbReference type="EMBL" id="LGTC01000001">
    <property type="protein sequence ID" value="KNY29437.1"/>
    <property type="molecule type" value="Genomic_DNA"/>
</dbReference>
<proteinExistence type="predicted"/>
<sequence length="148" mass="17217">MDCYLSSPYKRSFDTIEESARAHGMDIVTDERFREREKGINGNGLDMIRKRWSDFDYHEEGGESIRMVQKRNIEALLEVLNNHNGKSIVIGTHGTALSSIFNYFNPAYCYDDFLRIIDYMPYIIRLDFEGINCTGKEELLIVQKVFEG</sequence>
<dbReference type="InterPro" id="IPR013078">
    <property type="entry name" value="His_Pase_superF_clade-1"/>
</dbReference>
<keyword evidence="2" id="KW-1185">Reference proteome</keyword>
<evidence type="ECO:0000313" key="1">
    <source>
        <dbReference type="EMBL" id="KNY29437.1"/>
    </source>
</evidence>
<organism evidence="1 2">
    <name type="scientific">Pseudobacteroides cellulosolvens ATCC 35603 = DSM 2933</name>
    <dbReference type="NCBI Taxonomy" id="398512"/>
    <lineage>
        <taxon>Bacteria</taxon>
        <taxon>Bacillati</taxon>
        <taxon>Bacillota</taxon>
        <taxon>Clostridia</taxon>
        <taxon>Eubacteriales</taxon>
        <taxon>Oscillospiraceae</taxon>
        <taxon>Pseudobacteroides</taxon>
    </lineage>
</organism>
<accession>A0A0L6JVH4</accession>
<dbReference type="Pfam" id="PF00300">
    <property type="entry name" value="His_Phos_1"/>
    <property type="match status" value="1"/>
</dbReference>
<dbReference type="InterPro" id="IPR029033">
    <property type="entry name" value="His_PPase_superfam"/>
</dbReference>
<name>A0A0L6JVH4_9FIRM</name>
<dbReference type="STRING" id="398512.Bccel_4711"/>
<dbReference type="RefSeq" id="WP_242853030.1">
    <property type="nucleotide sequence ID" value="NZ_JQKC01000001.1"/>
</dbReference>
<reference evidence="2" key="1">
    <citation type="submission" date="2015-07" db="EMBL/GenBank/DDBJ databases">
        <title>Near-Complete Genome Sequence of the Cellulolytic Bacterium Bacteroides (Pseudobacteroides) cellulosolvens ATCC 35603.</title>
        <authorList>
            <person name="Dassa B."/>
            <person name="Utturkar S.M."/>
            <person name="Klingeman D.M."/>
            <person name="Hurt R.A."/>
            <person name="Keller M."/>
            <person name="Xu J."/>
            <person name="Reddy Y.H.K."/>
            <person name="Borovok I."/>
            <person name="Grinberg I.R."/>
            <person name="Lamed R."/>
            <person name="Zhivin O."/>
            <person name="Bayer E.A."/>
            <person name="Brown S.D."/>
        </authorList>
    </citation>
    <scope>NUCLEOTIDE SEQUENCE [LARGE SCALE GENOMIC DNA]</scope>
    <source>
        <strain evidence="2">DSM 2933</strain>
    </source>
</reference>
<dbReference type="SUPFAM" id="SSF53254">
    <property type="entry name" value="Phosphoglycerate mutase-like"/>
    <property type="match status" value="1"/>
</dbReference>
<comment type="caution">
    <text evidence="1">The sequence shown here is derived from an EMBL/GenBank/DDBJ whole genome shotgun (WGS) entry which is preliminary data.</text>
</comment>